<evidence type="ECO:0000313" key="17">
    <source>
        <dbReference type="Proteomes" id="UP000790347"/>
    </source>
</evidence>
<keyword evidence="5" id="KW-0630">Potassium</keyword>
<evidence type="ECO:0000256" key="10">
    <source>
        <dbReference type="ARBA" id="ARBA00034430"/>
    </source>
</evidence>
<feature type="compositionally biased region" description="Polar residues" evidence="11">
    <location>
        <begin position="680"/>
        <end position="693"/>
    </location>
</feature>
<evidence type="ECO:0000256" key="12">
    <source>
        <dbReference type="SAM" id="Phobius"/>
    </source>
</evidence>
<dbReference type="Proteomes" id="UP000828236">
    <property type="component" value="Unassembled WGS sequence"/>
</dbReference>
<evidence type="ECO:0000256" key="11">
    <source>
        <dbReference type="SAM" id="MobiDB-lite"/>
    </source>
</evidence>
<feature type="transmembrane region" description="Helical" evidence="12">
    <location>
        <begin position="425"/>
        <end position="450"/>
    </location>
</feature>
<feature type="region of interest" description="Disordered" evidence="11">
    <location>
        <begin position="35"/>
        <end position="133"/>
    </location>
</feature>
<evidence type="ECO:0000256" key="9">
    <source>
        <dbReference type="ARBA" id="ARBA00023303"/>
    </source>
</evidence>
<feature type="transmembrane region" description="Helical" evidence="12">
    <location>
        <begin position="258"/>
        <end position="277"/>
    </location>
</feature>
<evidence type="ECO:0000256" key="5">
    <source>
        <dbReference type="ARBA" id="ARBA00022958"/>
    </source>
</evidence>
<keyword evidence="17" id="KW-1185">Reference proteome</keyword>
<dbReference type="Gene3D" id="1.20.120.350">
    <property type="entry name" value="Voltage-gated potassium channels. Chain C"/>
    <property type="match status" value="1"/>
</dbReference>
<feature type="domain" description="Potassium channel voltage dependent KCNQ C-terminal" evidence="14">
    <location>
        <begin position="513"/>
        <end position="569"/>
    </location>
</feature>
<keyword evidence="2" id="KW-0813">Transport</keyword>
<comment type="subcellular location">
    <subcellularLocation>
        <location evidence="1">Cell membrane</location>
        <topology evidence="1">Multi-pass membrane protein</topology>
    </subcellularLocation>
</comment>
<accession>A0A922L980</accession>
<reference evidence="15" key="3">
    <citation type="journal article" date="2021" name="World Allergy Organ. J.">
        <title>Chromosome-level assembly of Dermatophagoides farinae genome and transcriptome reveals two novel allergens Der f 37 and Der f 39.</title>
        <authorList>
            <person name="Chen J."/>
            <person name="Cai Z."/>
            <person name="Fan D."/>
            <person name="Hu J."/>
            <person name="Hou Y."/>
            <person name="He Y."/>
            <person name="Zhang Z."/>
            <person name="Zhao Z."/>
            <person name="Gao P."/>
            <person name="Hu W."/>
            <person name="Sun J."/>
            <person name="Li J."/>
            <person name="Ji K."/>
        </authorList>
    </citation>
    <scope>NUCLEOTIDE SEQUENCE</scope>
    <source>
        <strain evidence="15">JKM2019</strain>
    </source>
</reference>
<evidence type="ECO:0000256" key="2">
    <source>
        <dbReference type="ARBA" id="ARBA00022448"/>
    </source>
</evidence>
<dbReference type="Gene3D" id="1.10.287.70">
    <property type="match status" value="1"/>
</dbReference>
<feature type="compositionally biased region" description="Polar residues" evidence="11">
    <location>
        <begin position="43"/>
        <end position="54"/>
    </location>
</feature>
<evidence type="ECO:0000256" key="1">
    <source>
        <dbReference type="ARBA" id="ARBA00004651"/>
    </source>
</evidence>
<name>A0A922L980_DERFA</name>
<dbReference type="EMBL" id="ASGP02000001">
    <property type="protein sequence ID" value="KAH9528041.1"/>
    <property type="molecule type" value="Genomic_DNA"/>
</dbReference>
<feature type="transmembrane region" description="Helical" evidence="12">
    <location>
        <begin position="215"/>
        <end position="238"/>
    </location>
</feature>
<dbReference type="EMBL" id="SDOV01000009">
    <property type="protein sequence ID" value="KAH7636756.1"/>
    <property type="molecule type" value="Genomic_DNA"/>
</dbReference>
<dbReference type="OrthoDB" id="8879391at2759"/>
<dbReference type="GO" id="GO:0008076">
    <property type="term" value="C:voltage-gated potassium channel complex"/>
    <property type="evidence" value="ECO:0007669"/>
    <property type="project" value="TreeGrafter"/>
</dbReference>
<evidence type="ECO:0000256" key="7">
    <source>
        <dbReference type="ARBA" id="ARBA00023065"/>
    </source>
</evidence>
<evidence type="ECO:0000259" key="14">
    <source>
        <dbReference type="Pfam" id="PF03520"/>
    </source>
</evidence>
<dbReference type="Pfam" id="PF03520">
    <property type="entry name" value="KCNQ_channel"/>
    <property type="match status" value="1"/>
</dbReference>
<dbReference type="PRINTS" id="PR00169">
    <property type="entry name" value="KCHANNEL"/>
</dbReference>
<keyword evidence="9" id="KW-0407">Ion channel</keyword>
<dbReference type="Pfam" id="PF00520">
    <property type="entry name" value="Ion_trans"/>
    <property type="match status" value="1"/>
</dbReference>
<sequence>MSKRVERELKSIDSRMLYQPKRNITTEPVLLNAVRTTELIEQPPSNDQPQASTNAPPPGDSESPDSSNSNIEISTEDSSNKPNTKNTAQKLNTSPNCVDGEETFPRTAPISIPPSLLSNQQQSGSTEDNGQSVVVNISPRGSTVQEKKRLSQILHEVQMMRKLRRRNDSFTTEGSFNARMERTKENISRRLDKMKQSKRLLFKYKVYEFFKRPSTFWATVYHVLAFILVMACLIVSIFPQVDSPYLDEMGGKWKVLDFLEKIVVIWFSMEYLLRLWACNCRPKYCGLRGKWNFIKAPAHLIDLIVIILSVWVMVWPHEGHEVFAFRAFRGFHRFFQVAQIMITERQLRPWRIFLSVLYDQREQLMIIFYMEIIIFSLLAYLGFLVEHQSNDMLDSMAEAVWWSIVTLTTVGYGDKVPISWRGKTISALFILFGFCMFALPAGIIGAGLALKLEQVEQSRQRRRKVEAAACVIQRAWHCHHDINSYQQLTSFFTDQTGDLYKSRILENISHAFISLVRFQVAKNHFKQLARTVNLRNVIESYKYGQMDIFARIKNLNNNLDKIMTRMAKAEMERIEAINRLTNHLQQLPEGSTQSAPGDTFIQTNDGSYLINTVSGSFNQNLPFDSTKSQYTDLIFLPRKNLQQHQGLAVDSGSMQTRSLVNPVSSTDRDSTIPFIDGWTESATPTSKTTMNDDGQQKSELRRRRLSSSSSSTSSKQDNRRHSK</sequence>
<comment type="caution">
    <text evidence="16">The sequence shown here is derived from an EMBL/GenBank/DDBJ whole genome shotgun (WGS) entry which is preliminary data.</text>
</comment>
<keyword evidence="4 12" id="KW-0812">Transmembrane</keyword>
<dbReference type="SUPFAM" id="SSF81324">
    <property type="entry name" value="Voltage-gated potassium channels"/>
    <property type="match status" value="1"/>
</dbReference>
<dbReference type="InterPro" id="IPR003937">
    <property type="entry name" value="K_chnl_volt-dep_KCNQ"/>
</dbReference>
<dbReference type="PANTHER" id="PTHR47735:SF9">
    <property type="entry name" value="POTASSIUM VOLTAGE-GATED CHANNEL SUBFAMILY KQT MEMBER 4-LIKE ISOFORM X1"/>
    <property type="match status" value="1"/>
</dbReference>
<evidence type="ECO:0000313" key="16">
    <source>
        <dbReference type="EMBL" id="KAH9528041.1"/>
    </source>
</evidence>
<reference evidence="16" key="1">
    <citation type="submission" date="2013-05" db="EMBL/GenBank/DDBJ databases">
        <authorList>
            <person name="Yim A.K.Y."/>
            <person name="Chan T.F."/>
            <person name="Ji K.M."/>
            <person name="Liu X.Y."/>
            <person name="Zhou J.W."/>
            <person name="Li R.Q."/>
            <person name="Yang K.Y."/>
            <person name="Li J."/>
            <person name="Li M."/>
            <person name="Law P.T.W."/>
            <person name="Wu Y.L."/>
            <person name="Cai Z.L."/>
            <person name="Qin H."/>
            <person name="Bao Y."/>
            <person name="Leung R.K.K."/>
            <person name="Ng P.K.S."/>
            <person name="Zou J."/>
            <person name="Zhong X.J."/>
            <person name="Ran P.X."/>
            <person name="Zhong N.S."/>
            <person name="Liu Z.G."/>
            <person name="Tsui S.K.W."/>
        </authorList>
    </citation>
    <scope>NUCLEOTIDE SEQUENCE</scope>
    <source>
        <strain evidence="16">Derf</strain>
        <tissue evidence="16">Whole organism</tissue>
    </source>
</reference>
<feature type="domain" description="Ion transport" evidence="13">
    <location>
        <begin position="220"/>
        <end position="446"/>
    </location>
</feature>
<dbReference type="AlphaFoldDB" id="A0A922L980"/>
<dbReference type="PRINTS" id="PR01459">
    <property type="entry name" value="KCNQCHANNEL"/>
</dbReference>
<feature type="region of interest" description="Disordered" evidence="11">
    <location>
        <begin position="658"/>
        <end position="723"/>
    </location>
</feature>
<dbReference type="InterPro" id="IPR013821">
    <property type="entry name" value="K_chnl_volt-dep_KCNQ_C"/>
</dbReference>
<dbReference type="Proteomes" id="UP000790347">
    <property type="component" value="Unassembled WGS sequence"/>
</dbReference>
<feature type="compositionally biased region" description="Polar residues" evidence="11">
    <location>
        <begin position="116"/>
        <end position="133"/>
    </location>
</feature>
<evidence type="ECO:0000256" key="4">
    <source>
        <dbReference type="ARBA" id="ARBA00022692"/>
    </source>
</evidence>
<protein>
    <submittedName>
        <fullName evidence="16">Potassium voltage-gated channel sub KQT member 4</fullName>
    </submittedName>
    <submittedName>
        <fullName evidence="15">Potassium voltage-gated channel subfamily kqt-like protein</fullName>
    </submittedName>
</protein>
<gene>
    <name evidence="16" type="primary">KCNQ4_2</name>
    <name evidence="16" type="ORF">DERF_002015</name>
    <name evidence="15" type="ORF">HUG17_6962</name>
</gene>
<feature type="transmembrane region" description="Helical" evidence="12">
    <location>
        <begin position="298"/>
        <end position="317"/>
    </location>
</feature>
<keyword evidence="6 12" id="KW-1133">Transmembrane helix</keyword>
<comment type="catalytic activity">
    <reaction evidence="10">
        <text>K(+)(in) = K(+)(out)</text>
        <dbReference type="Rhea" id="RHEA:29463"/>
        <dbReference type="ChEBI" id="CHEBI:29103"/>
    </reaction>
</comment>
<evidence type="ECO:0000256" key="8">
    <source>
        <dbReference type="ARBA" id="ARBA00023136"/>
    </source>
</evidence>
<reference evidence="16" key="4">
    <citation type="journal article" date="2022" name="Res Sq">
        <title>Comparative Genomics Reveals Insights into the Divergent Evolution of Astigmatic Mites and Household Pest Adaptations.</title>
        <authorList>
            <person name="Xiong Q."/>
            <person name="Wan A.T.-Y."/>
            <person name="Liu X.-Y."/>
            <person name="Fung C.S.-H."/>
            <person name="Xiao X."/>
            <person name="Malainual N."/>
            <person name="Hou J."/>
            <person name="Wang L."/>
            <person name="Wang M."/>
            <person name="Yang K."/>
            <person name="Cui Y."/>
            <person name="Leung E."/>
            <person name="Nong W."/>
            <person name="Shin S.-K."/>
            <person name="Au S."/>
            <person name="Jeong K.Y."/>
            <person name="Chew F.T."/>
            <person name="Hui J."/>
            <person name="Leung T.F."/>
            <person name="Tungtrongchitr A."/>
            <person name="Zhong N."/>
            <person name="Liu Z."/>
            <person name="Tsui S."/>
        </authorList>
    </citation>
    <scope>NUCLEOTIDE SEQUENCE</scope>
    <source>
        <strain evidence="16">Derf</strain>
        <tissue evidence="16">Whole organism</tissue>
    </source>
</reference>
<keyword evidence="7" id="KW-0406">Ion transport</keyword>
<evidence type="ECO:0000256" key="6">
    <source>
        <dbReference type="ARBA" id="ARBA00022989"/>
    </source>
</evidence>
<feature type="compositionally biased region" description="Low complexity" evidence="11">
    <location>
        <begin position="60"/>
        <end position="73"/>
    </location>
</feature>
<organism evidence="16 17">
    <name type="scientific">Dermatophagoides farinae</name>
    <name type="common">American house dust mite</name>
    <dbReference type="NCBI Taxonomy" id="6954"/>
    <lineage>
        <taxon>Eukaryota</taxon>
        <taxon>Metazoa</taxon>
        <taxon>Ecdysozoa</taxon>
        <taxon>Arthropoda</taxon>
        <taxon>Chelicerata</taxon>
        <taxon>Arachnida</taxon>
        <taxon>Acari</taxon>
        <taxon>Acariformes</taxon>
        <taxon>Sarcoptiformes</taxon>
        <taxon>Astigmata</taxon>
        <taxon>Psoroptidia</taxon>
        <taxon>Analgoidea</taxon>
        <taxon>Pyroglyphidae</taxon>
        <taxon>Dermatophagoidinae</taxon>
        <taxon>Dermatophagoides</taxon>
    </lineage>
</organism>
<feature type="transmembrane region" description="Helical" evidence="12">
    <location>
        <begin position="364"/>
        <end position="383"/>
    </location>
</feature>
<dbReference type="PANTHER" id="PTHR47735">
    <property type="entry name" value="POTASSIUM VOLTAGE-GATED CHANNEL SUBFAMILY KQT MEMBER 4"/>
    <property type="match status" value="1"/>
</dbReference>
<feature type="compositionally biased region" description="Polar residues" evidence="11">
    <location>
        <begin position="76"/>
        <end position="96"/>
    </location>
</feature>
<keyword evidence="3" id="KW-1003">Cell membrane</keyword>
<evidence type="ECO:0000256" key="3">
    <source>
        <dbReference type="ARBA" id="ARBA00022475"/>
    </source>
</evidence>
<dbReference type="InterPro" id="IPR027359">
    <property type="entry name" value="Volt_channel_dom_sf"/>
</dbReference>
<dbReference type="GO" id="GO:0005249">
    <property type="term" value="F:voltage-gated potassium channel activity"/>
    <property type="evidence" value="ECO:0007669"/>
    <property type="project" value="InterPro"/>
</dbReference>
<evidence type="ECO:0000259" key="13">
    <source>
        <dbReference type="Pfam" id="PF00520"/>
    </source>
</evidence>
<proteinExistence type="predicted"/>
<evidence type="ECO:0000313" key="15">
    <source>
        <dbReference type="EMBL" id="KAH7636756.1"/>
    </source>
</evidence>
<dbReference type="InterPro" id="IPR005821">
    <property type="entry name" value="Ion_trans_dom"/>
</dbReference>
<keyword evidence="8 12" id="KW-0472">Membrane</keyword>
<reference evidence="15" key="2">
    <citation type="submission" date="2020-06" db="EMBL/GenBank/DDBJ databases">
        <authorList>
            <person name="Ji K."/>
            <person name="Li J."/>
        </authorList>
    </citation>
    <scope>NUCLEOTIDE SEQUENCE</scope>
    <source>
        <strain evidence="15">JKM2019</strain>
        <tissue evidence="15">Whole body</tissue>
    </source>
</reference>